<keyword evidence="4" id="KW-1185">Reference proteome</keyword>
<proteinExistence type="predicted"/>
<evidence type="ECO:0000313" key="3">
    <source>
        <dbReference type="EMBL" id="KWZ78930.1"/>
    </source>
</evidence>
<evidence type="ECO:0000256" key="1">
    <source>
        <dbReference type="PIRSR" id="PIRSR613078-1"/>
    </source>
</evidence>
<dbReference type="STRING" id="33036.HMPREF3200_00411"/>
<dbReference type="SUPFAM" id="SSF53254">
    <property type="entry name" value="Phosphoglycerate mutase-like"/>
    <property type="match status" value="1"/>
</dbReference>
<dbReference type="SMART" id="SM00855">
    <property type="entry name" value="PGAM"/>
    <property type="match status" value="1"/>
</dbReference>
<comment type="caution">
    <text evidence="3">The sequence shown here is derived from an EMBL/GenBank/DDBJ whole genome shotgun (WGS) entry which is preliminary data.</text>
</comment>
<dbReference type="EMBL" id="LRPM01000010">
    <property type="protein sequence ID" value="KWZ78930.1"/>
    <property type="molecule type" value="Genomic_DNA"/>
</dbReference>
<dbReference type="PATRIC" id="fig|33036.3.peg.411"/>
<organism evidence="3 4">
    <name type="scientific">Anaerococcus tetradius</name>
    <dbReference type="NCBI Taxonomy" id="33036"/>
    <lineage>
        <taxon>Bacteria</taxon>
        <taxon>Bacillati</taxon>
        <taxon>Bacillota</taxon>
        <taxon>Tissierellia</taxon>
        <taxon>Tissierellales</taxon>
        <taxon>Peptoniphilaceae</taxon>
        <taxon>Anaerococcus</taxon>
    </lineage>
</organism>
<feature type="binding site" evidence="2">
    <location>
        <begin position="7"/>
        <end position="14"/>
    </location>
    <ligand>
        <name>substrate</name>
    </ligand>
</feature>
<dbReference type="InterPro" id="IPR029033">
    <property type="entry name" value="His_PPase_superfam"/>
</dbReference>
<dbReference type="PANTHER" id="PTHR48100:SF1">
    <property type="entry name" value="HISTIDINE PHOSPHATASE FAMILY PROTEIN-RELATED"/>
    <property type="match status" value="1"/>
</dbReference>
<dbReference type="CDD" id="cd07067">
    <property type="entry name" value="HP_PGM_like"/>
    <property type="match status" value="1"/>
</dbReference>
<dbReference type="Gene3D" id="3.40.50.1240">
    <property type="entry name" value="Phosphoglycerate mutase-like"/>
    <property type="match status" value="1"/>
</dbReference>
<feature type="binding site" evidence="2">
    <location>
        <position position="56"/>
    </location>
    <ligand>
        <name>substrate</name>
    </ligand>
</feature>
<evidence type="ECO:0000256" key="2">
    <source>
        <dbReference type="PIRSR" id="PIRSR613078-2"/>
    </source>
</evidence>
<dbReference type="Pfam" id="PF00300">
    <property type="entry name" value="His_Phos_1"/>
    <property type="match status" value="1"/>
</dbReference>
<dbReference type="GO" id="GO:0016791">
    <property type="term" value="F:phosphatase activity"/>
    <property type="evidence" value="ECO:0007669"/>
    <property type="project" value="TreeGrafter"/>
</dbReference>
<gene>
    <name evidence="3" type="ORF">HMPREF3200_00411</name>
</gene>
<dbReference type="InterPro" id="IPR013078">
    <property type="entry name" value="His_Pase_superF_clade-1"/>
</dbReference>
<dbReference type="InterPro" id="IPR050275">
    <property type="entry name" value="PGM_Phosphatase"/>
</dbReference>
<evidence type="ECO:0000313" key="4">
    <source>
        <dbReference type="Proteomes" id="UP000070383"/>
    </source>
</evidence>
<dbReference type="GO" id="GO:0005737">
    <property type="term" value="C:cytoplasm"/>
    <property type="evidence" value="ECO:0007669"/>
    <property type="project" value="TreeGrafter"/>
</dbReference>
<feature type="active site" description="Tele-phosphohistidine intermediate" evidence="1">
    <location>
        <position position="8"/>
    </location>
</feature>
<dbReference type="RefSeq" id="WP_004836178.1">
    <property type="nucleotide sequence ID" value="NZ_KQ955253.1"/>
</dbReference>
<protein>
    <submittedName>
        <fullName evidence="3">Phosphoglycerate mutase family protein</fullName>
    </submittedName>
</protein>
<sequence length="190" mass="22403">MKIIFVRHGLTDANINWRYSKEDTVLAKEGLYILDKTKKLLDPYRIDKVYTSNLIRSQETAKILGYDDYVIDSRINEMNFGDFRGRGIDEVRESEKEFFKREKNDYFSMKYPNGESRKDVIRRTSNFLDEMSKADEETILCISHGIAIRSTLFWILSDLNNWSNFWIDNGSLTIYKIENGKKLIESVNKI</sequence>
<accession>A0A133KHJ1</accession>
<dbReference type="OrthoDB" id="7925971at2"/>
<dbReference type="AlphaFoldDB" id="A0A133KHJ1"/>
<reference evidence="4" key="1">
    <citation type="submission" date="2016-01" db="EMBL/GenBank/DDBJ databases">
        <authorList>
            <person name="Mitreva M."/>
            <person name="Pepin K.H."/>
            <person name="Mihindukulasuriya K.A."/>
            <person name="Fulton R."/>
            <person name="Fronick C."/>
            <person name="O'Laughlin M."/>
            <person name="Miner T."/>
            <person name="Herter B."/>
            <person name="Rosa B.A."/>
            <person name="Cordes M."/>
            <person name="Tomlinson C."/>
            <person name="Wollam A."/>
            <person name="Palsikar V.B."/>
            <person name="Mardis E.R."/>
            <person name="Wilson R.K."/>
        </authorList>
    </citation>
    <scope>NUCLEOTIDE SEQUENCE [LARGE SCALE GENOMIC DNA]</scope>
    <source>
        <strain evidence="4">MJR8151</strain>
    </source>
</reference>
<dbReference type="PANTHER" id="PTHR48100">
    <property type="entry name" value="BROAD-SPECIFICITY PHOSPHATASE YOR283W-RELATED"/>
    <property type="match status" value="1"/>
</dbReference>
<dbReference type="Proteomes" id="UP000070383">
    <property type="component" value="Unassembled WGS sequence"/>
</dbReference>
<name>A0A133KHJ1_9FIRM</name>
<feature type="active site" description="Proton donor/acceptor" evidence="1">
    <location>
        <position position="77"/>
    </location>
</feature>